<evidence type="ECO:0000313" key="19">
    <source>
        <dbReference type="EMBL" id="HIQ90444.1"/>
    </source>
</evidence>
<reference evidence="19" key="2">
    <citation type="journal article" date="2021" name="PeerJ">
        <title>Extensive microbial diversity within the chicken gut microbiome revealed by metagenomics and culture.</title>
        <authorList>
            <person name="Gilroy R."/>
            <person name="Ravi A."/>
            <person name="Getino M."/>
            <person name="Pursley I."/>
            <person name="Horton D.L."/>
            <person name="Alikhan N.F."/>
            <person name="Baker D."/>
            <person name="Gharbi K."/>
            <person name="Hall N."/>
            <person name="Watson M."/>
            <person name="Adriaenssens E.M."/>
            <person name="Foster-Nyarko E."/>
            <person name="Jarju S."/>
            <person name="Secka A."/>
            <person name="Antonio M."/>
            <person name="Oren A."/>
            <person name="Chaudhuri R.R."/>
            <person name="La Ragione R."/>
            <person name="Hildebrand F."/>
            <person name="Pallen M.J."/>
        </authorList>
    </citation>
    <scope>NUCLEOTIDE SEQUENCE</scope>
    <source>
        <strain evidence="19">CHK147-3167</strain>
    </source>
</reference>
<evidence type="ECO:0000256" key="1">
    <source>
        <dbReference type="ARBA" id="ARBA00001946"/>
    </source>
</evidence>
<dbReference type="GO" id="GO:0004478">
    <property type="term" value="F:methionine adenosyltransferase activity"/>
    <property type="evidence" value="ECO:0007669"/>
    <property type="project" value="UniProtKB-UniRule"/>
</dbReference>
<dbReference type="GO" id="GO:0046872">
    <property type="term" value="F:metal ion binding"/>
    <property type="evidence" value="ECO:0007669"/>
    <property type="project" value="UniProtKB-KW"/>
</dbReference>
<feature type="domain" description="S-adenosylmethionine synthetase N-terminal" evidence="16">
    <location>
        <begin position="11"/>
        <end position="87"/>
    </location>
</feature>
<dbReference type="InterPro" id="IPR022630">
    <property type="entry name" value="S-AdoMet_synt_C"/>
</dbReference>
<proteinExistence type="inferred from homology"/>
<comment type="pathway">
    <text evidence="3">Amino-acid biosynthesis; S-adenosyl-L-methionine biosynthesis; S-adenosyl-L-methionine from L-methionine: step 1/1.</text>
</comment>
<evidence type="ECO:0000256" key="14">
    <source>
        <dbReference type="RuleBase" id="RU000542"/>
    </source>
</evidence>
<dbReference type="AlphaFoldDB" id="A0A9D0ZQC2"/>
<comment type="cofactor">
    <cofactor evidence="1">
        <name>Mg(2+)</name>
        <dbReference type="ChEBI" id="CHEBI:18420"/>
    </cofactor>
</comment>
<dbReference type="InterPro" id="IPR022631">
    <property type="entry name" value="ADOMET_SYNTHASE_CS"/>
</dbReference>
<evidence type="ECO:0000256" key="7">
    <source>
        <dbReference type="ARBA" id="ARBA00022679"/>
    </source>
</evidence>
<keyword evidence="12 14" id="KW-0630">Potassium</keyword>
<dbReference type="InterPro" id="IPR002133">
    <property type="entry name" value="S-AdoMet_synthetase"/>
</dbReference>
<evidence type="ECO:0000256" key="5">
    <source>
        <dbReference type="ARBA" id="ARBA00012828"/>
    </source>
</evidence>
<dbReference type="PANTHER" id="PTHR11964">
    <property type="entry name" value="S-ADENOSYLMETHIONINE SYNTHETASE"/>
    <property type="match status" value="1"/>
</dbReference>
<evidence type="ECO:0000256" key="10">
    <source>
        <dbReference type="ARBA" id="ARBA00022840"/>
    </source>
</evidence>
<evidence type="ECO:0000313" key="20">
    <source>
        <dbReference type="Proteomes" id="UP000886786"/>
    </source>
</evidence>
<evidence type="ECO:0000256" key="11">
    <source>
        <dbReference type="ARBA" id="ARBA00022842"/>
    </source>
</evidence>
<dbReference type="Pfam" id="PF02773">
    <property type="entry name" value="S-AdoMet_synt_C"/>
    <property type="match status" value="1"/>
</dbReference>
<keyword evidence="10" id="KW-0067">ATP-binding</keyword>
<evidence type="ECO:0000259" key="16">
    <source>
        <dbReference type="Pfam" id="PF00438"/>
    </source>
</evidence>
<comment type="subcellular location">
    <subcellularLocation>
        <location evidence="14">Cytoplasm</location>
    </subcellularLocation>
</comment>
<feature type="domain" description="S-adenosylmethionine synthetase C-terminal" evidence="18">
    <location>
        <begin position="225"/>
        <end position="348"/>
    </location>
</feature>
<evidence type="ECO:0000259" key="17">
    <source>
        <dbReference type="Pfam" id="PF02772"/>
    </source>
</evidence>
<keyword evidence="11 14" id="KW-0460">Magnesium</keyword>
<dbReference type="Proteomes" id="UP000886786">
    <property type="component" value="Unassembled WGS sequence"/>
</dbReference>
<evidence type="ECO:0000256" key="12">
    <source>
        <dbReference type="ARBA" id="ARBA00022958"/>
    </source>
</evidence>
<evidence type="ECO:0000256" key="2">
    <source>
        <dbReference type="ARBA" id="ARBA00001958"/>
    </source>
</evidence>
<feature type="domain" description="S-adenosylmethionine synthetase central" evidence="17">
    <location>
        <begin position="111"/>
        <end position="223"/>
    </location>
</feature>
<dbReference type="Pfam" id="PF02772">
    <property type="entry name" value="S-AdoMet_synt_M"/>
    <property type="match status" value="1"/>
</dbReference>
<dbReference type="InterPro" id="IPR022629">
    <property type="entry name" value="S-AdoMet_synt_central"/>
</dbReference>
<dbReference type="EMBL" id="DVFV01000042">
    <property type="protein sequence ID" value="HIQ90444.1"/>
    <property type="molecule type" value="Genomic_DNA"/>
</dbReference>
<dbReference type="Gene3D" id="3.30.300.10">
    <property type="match status" value="3"/>
</dbReference>
<evidence type="ECO:0000259" key="18">
    <source>
        <dbReference type="Pfam" id="PF02773"/>
    </source>
</evidence>
<comment type="subunit">
    <text evidence="14">Homotetramer.</text>
</comment>
<evidence type="ECO:0000256" key="13">
    <source>
        <dbReference type="NCBIfam" id="TIGR01034"/>
    </source>
</evidence>
<dbReference type="GO" id="GO:0005524">
    <property type="term" value="F:ATP binding"/>
    <property type="evidence" value="ECO:0007669"/>
    <property type="project" value="UniProtKB-KW"/>
</dbReference>
<dbReference type="GO" id="GO:0006556">
    <property type="term" value="P:S-adenosylmethionine biosynthetic process"/>
    <property type="evidence" value="ECO:0007669"/>
    <property type="project" value="UniProtKB-UniRule"/>
</dbReference>
<organism evidence="19 20">
    <name type="scientific">Candidatus Coprosoma intestinipullorum</name>
    <dbReference type="NCBI Taxonomy" id="2840752"/>
    <lineage>
        <taxon>Bacteria</taxon>
        <taxon>Bacillati</taxon>
        <taxon>Bacillota</taxon>
        <taxon>Bacillota incertae sedis</taxon>
        <taxon>Candidatus Coprosoma</taxon>
    </lineage>
</organism>
<dbReference type="InterPro" id="IPR022636">
    <property type="entry name" value="S-AdoMet_synthetase_sfam"/>
</dbReference>
<evidence type="ECO:0000256" key="6">
    <source>
        <dbReference type="ARBA" id="ARBA00022563"/>
    </source>
</evidence>
<dbReference type="GO" id="GO:0005737">
    <property type="term" value="C:cytoplasm"/>
    <property type="evidence" value="ECO:0007669"/>
    <property type="project" value="UniProtKB-SubCell"/>
</dbReference>
<dbReference type="SUPFAM" id="SSF55973">
    <property type="entry name" value="S-adenosylmethionine synthetase"/>
    <property type="match status" value="3"/>
</dbReference>
<dbReference type="PIRSF" id="PIRSF000497">
    <property type="entry name" value="MAT"/>
    <property type="match status" value="1"/>
</dbReference>
<comment type="cofactor">
    <cofactor evidence="2">
        <name>K(+)</name>
        <dbReference type="ChEBI" id="CHEBI:29103"/>
    </cofactor>
</comment>
<dbReference type="GO" id="GO:0006730">
    <property type="term" value="P:one-carbon metabolic process"/>
    <property type="evidence" value="ECO:0007669"/>
    <property type="project" value="UniProtKB-KW"/>
</dbReference>
<accession>A0A9D0ZQC2</accession>
<dbReference type="Pfam" id="PF00438">
    <property type="entry name" value="S-AdoMet_synt_N"/>
    <property type="match status" value="1"/>
</dbReference>
<protein>
    <recommendedName>
        <fullName evidence="5 13">Methionine adenosyltransferase</fullName>
        <ecNumber evidence="5 13">2.5.1.6</ecNumber>
    </recommendedName>
</protein>
<dbReference type="PROSITE" id="PS00377">
    <property type="entry name" value="ADOMET_SYNTHASE_2"/>
    <property type="match status" value="1"/>
</dbReference>
<evidence type="ECO:0000256" key="8">
    <source>
        <dbReference type="ARBA" id="ARBA00022723"/>
    </source>
</evidence>
<evidence type="ECO:0000256" key="15">
    <source>
        <dbReference type="RuleBase" id="RU004462"/>
    </source>
</evidence>
<keyword evidence="7 19" id="KW-0808">Transferase</keyword>
<dbReference type="InterPro" id="IPR022628">
    <property type="entry name" value="S-AdoMet_synt_N"/>
</dbReference>
<keyword evidence="9" id="KW-0547">Nucleotide-binding</keyword>
<comment type="similarity">
    <text evidence="4 15">Belongs to the AdoMet synthase family.</text>
</comment>
<sequence length="349" mass="39344">MIKKGKMYMKLYSNEIVFRGHPDKVCDQISDALLDAYLKGDKNSRCAIEVMGGKGKIFITGEVTSNSIVDIESVVKRVLRDIGYKDNYEIVNNLGHQSRDIALGTNDAVGGAGDQGMMFGYACDDTKELLPKAMVILQKLSWKYDELRKKYPDIYYPDGKAQITGYYDNEMKLKKIKTFTVSYNNCECRREETDNQIKQICDEICNEYHVEVENYLINPTGKFLIGGFEGDAGLTGRKIVVDSYQSFAPVGGGAFSGKDPTKVDRSGAYMAREIAKSYLREYHLKWCEVQLSYAIGIARPLAIYINSNKGNIEPPEELYAMCTPQNIIASLNLKNIKYEDTAKFGHFQN</sequence>
<gene>
    <name evidence="19" type="ORF">IAB27_02300</name>
</gene>
<evidence type="ECO:0000256" key="4">
    <source>
        <dbReference type="ARBA" id="ARBA00009685"/>
    </source>
</evidence>
<dbReference type="EC" id="2.5.1.6" evidence="5 13"/>
<dbReference type="NCBIfam" id="TIGR01034">
    <property type="entry name" value="metK"/>
    <property type="match status" value="1"/>
</dbReference>
<evidence type="ECO:0000256" key="9">
    <source>
        <dbReference type="ARBA" id="ARBA00022741"/>
    </source>
</evidence>
<name>A0A9D0ZQC2_9FIRM</name>
<evidence type="ECO:0000256" key="3">
    <source>
        <dbReference type="ARBA" id="ARBA00005224"/>
    </source>
</evidence>
<keyword evidence="6" id="KW-0554">One-carbon metabolism</keyword>
<dbReference type="PROSITE" id="PS00376">
    <property type="entry name" value="ADOMET_SYNTHASE_1"/>
    <property type="match status" value="1"/>
</dbReference>
<keyword evidence="8 14" id="KW-0479">Metal-binding</keyword>
<reference evidence="19" key="1">
    <citation type="submission" date="2020-10" db="EMBL/GenBank/DDBJ databases">
        <authorList>
            <person name="Gilroy R."/>
        </authorList>
    </citation>
    <scope>NUCLEOTIDE SEQUENCE</scope>
    <source>
        <strain evidence="19">CHK147-3167</strain>
    </source>
</reference>
<comment type="caution">
    <text evidence="19">The sequence shown here is derived from an EMBL/GenBank/DDBJ whole genome shotgun (WGS) entry which is preliminary data.</text>
</comment>